<dbReference type="InterPro" id="IPR020846">
    <property type="entry name" value="MFS_dom"/>
</dbReference>
<feature type="transmembrane region" description="Helical" evidence="6">
    <location>
        <begin position="215"/>
        <end position="236"/>
    </location>
</feature>
<dbReference type="PANTHER" id="PTHR43124:SF3">
    <property type="entry name" value="CHLORAMPHENICOL EFFLUX PUMP RV0191"/>
    <property type="match status" value="1"/>
</dbReference>
<evidence type="ECO:0000313" key="8">
    <source>
        <dbReference type="EMBL" id="GAA1849129.1"/>
    </source>
</evidence>
<evidence type="ECO:0000256" key="6">
    <source>
        <dbReference type="SAM" id="Phobius"/>
    </source>
</evidence>
<feature type="transmembrane region" description="Helical" evidence="6">
    <location>
        <begin position="79"/>
        <end position="100"/>
    </location>
</feature>
<evidence type="ECO:0000256" key="4">
    <source>
        <dbReference type="ARBA" id="ARBA00022989"/>
    </source>
</evidence>
<dbReference type="Gene3D" id="1.20.1250.20">
    <property type="entry name" value="MFS general substrate transporter like domains"/>
    <property type="match status" value="1"/>
</dbReference>
<proteinExistence type="predicted"/>
<dbReference type="PROSITE" id="PS50850">
    <property type="entry name" value="MFS"/>
    <property type="match status" value="1"/>
</dbReference>
<gene>
    <name evidence="8" type="ORF">GCM10009836_31110</name>
</gene>
<evidence type="ECO:0000256" key="1">
    <source>
        <dbReference type="ARBA" id="ARBA00004651"/>
    </source>
</evidence>
<dbReference type="SUPFAM" id="SSF103473">
    <property type="entry name" value="MFS general substrate transporter"/>
    <property type="match status" value="1"/>
</dbReference>
<dbReference type="EMBL" id="BAAAQK010000007">
    <property type="protein sequence ID" value="GAA1849129.1"/>
    <property type="molecule type" value="Genomic_DNA"/>
</dbReference>
<feature type="transmembrane region" description="Helical" evidence="6">
    <location>
        <begin position="337"/>
        <end position="354"/>
    </location>
</feature>
<keyword evidence="4 6" id="KW-1133">Transmembrane helix</keyword>
<feature type="transmembrane region" description="Helical" evidence="6">
    <location>
        <begin position="169"/>
        <end position="187"/>
    </location>
</feature>
<feature type="transmembrane region" description="Helical" evidence="6">
    <location>
        <begin position="242"/>
        <end position="263"/>
    </location>
</feature>
<evidence type="ECO:0000256" key="3">
    <source>
        <dbReference type="ARBA" id="ARBA00022692"/>
    </source>
</evidence>
<keyword evidence="3 6" id="KW-0812">Transmembrane</keyword>
<feature type="domain" description="Major facilitator superfamily (MFS) profile" evidence="7">
    <location>
        <begin position="17"/>
        <end position="390"/>
    </location>
</feature>
<dbReference type="InterPro" id="IPR036259">
    <property type="entry name" value="MFS_trans_sf"/>
</dbReference>
<organism evidence="8 9">
    <name type="scientific">Pseudonocardia ailaonensis</name>
    <dbReference type="NCBI Taxonomy" id="367279"/>
    <lineage>
        <taxon>Bacteria</taxon>
        <taxon>Bacillati</taxon>
        <taxon>Actinomycetota</taxon>
        <taxon>Actinomycetes</taxon>
        <taxon>Pseudonocardiales</taxon>
        <taxon>Pseudonocardiaceae</taxon>
        <taxon>Pseudonocardia</taxon>
    </lineage>
</organism>
<feature type="transmembrane region" description="Helical" evidence="6">
    <location>
        <begin position="366"/>
        <end position="387"/>
    </location>
</feature>
<keyword evidence="5 6" id="KW-0472">Membrane</keyword>
<dbReference type="InterPro" id="IPR050189">
    <property type="entry name" value="MFS_Efflux_Transporters"/>
</dbReference>
<keyword evidence="9" id="KW-1185">Reference proteome</keyword>
<feature type="transmembrane region" description="Helical" evidence="6">
    <location>
        <begin position="46"/>
        <end position="67"/>
    </location>
</feature>
<dbReference type="PANTHER" id="PTHR43124">
    <property type="entry name" value="PURINE EFFLUX PUMP PBUE"/>
    <property type="match status" value="1"/>
</dbReference>
<dbReference type="RefSeq" id="WP_344417074.1">
    <property type="nucleotide sequence ID" value="NZ_BAAAQK010000007.1"/>
</dbReference>
<feature type="transmembrane region" description="Helical" evidence="6">
    <location>
        <begin position="295"/>
        <end position="317"/>
    </location>
</feature>
<dbReference type="Pfam" id="PF07690">
    <property type="entry name" value="MFS_1"/>
    <property type="match status" value="1"/>
</dbReference>
<protein>
    <recommendedName>
        <fullName evidence="7">Major facilitator superfamily (MFS) profile domain-containing protein</fullName>
    </recommendedName>
</protein>
<feature type="transmembrane region" description="Helical" evidence="6">
    <location>
        <begin position="270"/>
        <end position="289"/>
    </location>
</feature>
<dbReference type="Proteomes" id="UP001500449">
    <property type="component" value="Unassembled WGS sequence"/>
</dbReference>
<evidence type="ECO:0000313" key="9">
    <source>
        <dbReference type="Proteomes" id="UP001500449"/>
    </source>
</evidence>
<dbReference type="InterPro" id="IPR011701">
    <property type="entry name" value="MFS"/>
</dbReference>
<keyword evidence="2" id="KW-1003">Cell membrane</keyword>
<evidence type="ECO:0000256" key="2">
    <source>
        <dbReference type="ARBA" id="ARBA00022475"/>
    </source>
</evidence>
<comment type="subcellular location">
    <subcellularLocation>
        <location evidence="1">Cell membrane</location>
        <topology evidence="1">Multi-pass membrane protein</topology>
    </subcellularLocation>
</comment>
<evidence type="ECO:0000259" key="7">
    <source>
        <dbReference type="PROSITE" id="PS50850"/>
    </source>
</evidence>
<comment type="caution">
    <text evidence="8">The sequence shown here is derived from an EMBL/GenBank/DDBJ whole genome shotgun (WGS) entry which is preliminary data.</text>
</comment>
<accession>A0ABN2N218</accession>
<name>A0ABN2N218_9PSEU</name>
<sequence>MTDTADARPGAGASTGALRMLQLGVGTSSLDRFAIGPLLLMISADLGASLSEVAAAASAYFLAYGLLQPLWSILGDRIGLVRVMRIAMLVGGLSGLASAFAPNVLVLALLRTVTGACMGGMSPSGLVYIGTVWPEGIRQRALADIAVAASSGLALATAGAGLLGDVAGWRVVLGATAAAALLVALLLRRLPRPPRVRASPPLRAIGTVLRDRRAVALLVLAFVEGALMLGSLTYIAPAVEDLGFTTTIAGLAAAGFGVGVVLFSRLVRPLVGRLTTTGLAAIGGGFLVVGWAVPAAAVTLATAVVGGLLLGGAWAFLHSTLQNWATGVVPHERATAVALFATSLFLGSSAGTAIAAPAADAGAFDWLFRVTAVLSVLLAVAAPLAIARSRRRRD</sequence>
<reference evidence="8 9" key="1">
    <citation type="journal article" date="2019" name="Int. J. Syst. Evol. Microbiol.">
        <title>The Global Catalogue of Microorganisms (GCM) 10K type strain sequencing project: providing services to taxonomists for standard genome sequencing and annotation.</title>
        <authorList>
            <consortium name="The Broad Institute Genomics Platform"/>
            <consortium name="The Broad Institute Genome Sequencing Center for Infectious Disease"/>
            <person name="Wu L."/>
            <person name="Ma J."/>
        </authorList>
    </citation>
    <scope>NUCLEOTIDE SEQUENCE [LARGE SCALE GENOMIC DNA]</scope>
    <source>
        <strain evidence="8 9">JCM 16009</strain>
    </source>
</reference>
<evidence type="ECO:0000256" key="5">
    <source>
        <dbReference type="ARBA" id="ARBA00023136"/>
    </source>
</evidence>